<dbReference type="PANTHER" id="PTHR42709">
    <property type="entry name" value="ALKALINE PHOSPHATASE LIKE PROTEIN"/>
    <property type="match status" value="1"/>
</dbReference>
<sequence>MSEFWAVFSLFWSSLLSATLLPGSSEVLLVTLLLADSAKPYLLIIVATVGNTLGGLTNIFIGRLLPQPKQQAGHTVAMRWLQRYGCAALLFSWVPVVGDLLCVLAGWLRMPWVKSAVFIGIGKALRYIVLTGITLQGMAWWSYPDCDVSW</sequence>
<keyword evidence="1" id="KW-0472">Membrane</keyword>
<dbReference type="GO" id="GO:0005886">
    <property type="term" value="C:plasma membrane"/>
    <property type="evidence" value="ECO:0007669"/>
    <property type="project" value="UniProtKB-ARBA"/>
</dbReference>
<keyword evidence="1" id="KW-1133">Transmembrane helix</keyword>
<evidence type="ECO:0000313" key="3">
    <source>
        <dbReference type="Proteomes" id="UP001059272"/>
    </source>
</evidence>
<keyword evidence="1" id="KW-0812">Transmembrane</keyword>
<dbReference type="EMBL" id="CP090065">
    <property type="protein sequence ID" value="UVO07402.1"/>
    <property type="molecule type" value="Genomic_DNA"/>
</dbReference>
<dbReference type="InterPro" id="IPR051311">
    <property type="entry name" value="DedA_domain"/>
</dbReference>
<dbReference type="AlphaFoldDB" id="A0AAE9T0G3"/>
<dbReference type="RefSeq" id="WP_258882864.1">
    <property type="nucleotide sequence ID" value="NZ_CP090065.1"/>
</dbReference>
<protein>
    <submittedName>
        <fullName evidence="2">DedA family protein</fullName>
    </submittedName>
</protein>
<dbReference type="PANTHER" id="PTHR42709:SF4">
    <property type="entry name" value="INNER MEMBRANE PROTEIN YQAA"/>
    <property type="match status" value="1"/>
</dbReference>
<organism evidence="2 3">
    <name type="scientific">Pectobacterium polonicum</name>
    <dbReference type="NCBI Taxonomy" id="2485124"/>
    <lineage>
        <taxon>Bacteria</taxon>
        <taxon>Pseudomonadati</taxon>
        <taxon>Pseudomonadota</taxon>
        <taxon>Gammaproteobacteria</taxon>
        <taxon>Enterobacterales</taxon>
        <taxon>Pectobacteriaceae</taxon>
        <taxon>Pectobacterium</taxon>
    </lineage>
</organism>
<proteinExistence type="predicted"/>
<accession>A0AAE9T0G3</accession>
<evidence type="ECO:0000313" key="2">
    <source>
        <dbReference type="EMBL" id="UVO07402.1"/>
    </source>
</evidence>
<dbReference type="KEGG" id="ppoo:LW347_16115"/>
<feature type="transmembrane region" description="Helical" evidence="1">
    <location>
        <begin position="86"/>
        <end position="108"/>
    </location>
</feature>
<gene>
    <name evidence="2" type="ORF">LW347_16115</name>
</gene>
<name>A0AAE9T0G3_9GAMM</name>
<dbReference type="Proteomes" id="UP001059272">
    <property type="component" value="Chromosome"/>
</dbReference>
<reference evidence="2" key="1">
    <citation type="submission" date="2021-12" db="EMBL/GenBank/DDBJ databases">
        <title>Genome sequence of novel Pectobacterium sp. causing blackleg.</title>
        <authorList>
            <person name="Wang J."/>
        </authorList>
    </citation>
    <scope>NUCLEOTIDE SEQUENCE</scope>
    <source>
        <strain evidence="2">BY21311</strain>
    </source>
</reference>
<feature type="transmembrane region" description="Helical" evidence="1">
    <location>
        <begin position="41"/>
        <end position="65"/>
    </location>
</feature>
<evidence type="ECO:0000256" key="1">
    <source>
        <dbReference type="SAM" id="Phobius"/>
    </source>
</evidence>